<dbReference type="Gene3D" id="3.90.1690.10">
    <property type="entry name" value="phage-related protein like domain"/>
    <property type="match status" value="1"/>
</dbReference>
<dbReference type="EMBL" id="JAOZYT010000109">
    <property type="protein sequence ID" value="MCW0524830.1"/>
    <property type="molecule type" value="Genomic_DNA"/>
</dbReference>
<dbReference type="AlphaFoldDB" id="A0AAP3EWA5"/>
<accession>A0AAP3EWA5</accession>
<evidence type="ECO:0000313" key="2">
    <source>
        <dbReference type="Proteomes" id="UP001207440"/>
    </source>
</evidence>
<protein>
    <submittedName>
        <fullName evidence="1">Minor capsid protein E</fullName>
    </submittedName>
</protein>
<dbReference type="RefSeq" id="WP_016058386.1">
    <property type="nucleotide sequence ID" value="NZ_CP142016.1"/>
</dbReference>
<comment type="caution">
    <text evidence="1">The sequence shown here is derived from an EMBL/GenBank/DDBJ whole genome shotgun (WGS) entry which is preliminary data.</text>
</comment>
<dbReference type="Pfam" id="PF03864">
    <property type="entry name" value="Phage_cap_E"/>
    <property type="match status" value="1"/>
</dbReference>
<name>A0AAP3EWA5_RIEAN</name>
<sequence length="360" mass="39939">MINANNIIPEFSQANLEAVLNAYPLGEFQYRNLFPLEFNPTLNFASIEGSMGAKIMADIVAIGSKASRKGRDFVESIKGEIPKIEIARDKDEKDLLRIQQLRNSVALYPQNQAIKNQLIDKIYEDVTFAVDGVNARLEWVAKQLISNGKFKTTVKNNAGGVANVEIDFKIKTQNAKKNWFSAADADPIKEITDLQSEARGKGYRYTTITLERDVLDVLLANPLVRQFVHGIPVNSSTVLPNITVEQLNAQLQGKGLPTFRLVESFVAHENKAGQVEATNGWEAGNILFSVSPILGTTQYTTTTEFNMNFPDVMSKAVKDDFILVKTFGHQDPISISTKGTAFAVPVLNNTRQNLILKTKF</sequence>
<proteinExistence type="predicted"/>
<dbReference type="InterPro" id="IPR005564">
    <property type="entry name" value="Major_capsid_GpE"/>
</dbReference>
<organism evidence="1 2">
    <name type="scientific">Riemerella anatipestifer</name>
    <name type="common">Moraxella anatipestifer</name>
    <dbReference type="NCBI Taxonomy" id="34085"/>
    <lineage>
        <taxon>Bacteria</taxon>
        <taxon>Pseudomonadati</taxon>
        <taxon>Bacteroidota</taxon>
        <taxon>Flavobacteriia</taxon>
        <taxon>Flavobacteriales</taxon>
        <taxon>Weeksellaceae</taxon>
        <taxon>Riemerella</taxon>
    </lineage>
</organism>
<dbReference type="Proteomes" id="UP001207440">
    <property type="component" value="Unassembled WGS sequence"/>
</dbReference>
<dbReference type="InterPro" id="IPR053738">
    <property type="entry name" value="Lambda_capsid_assembly"/>
</dbReference>
<evidence type="ECO:0000313" key="1">
    <source>
        <dbReference type="EMBL" id="MCW0524830.1"/>
    </source>
</evidence>
<reference evidence="1" key="1">
    <citation type="submission" date="2022-10" db="EMBL/GenBank/DDBJ databases">
        <title>Sifting through the core-genome to identify putative cross-protective antigens against Riemerella anatipestifer.</title>
        <authorList>
            <person name="Zheng X."/>
            <person name="Zhang W."/>
        </authorList>
    </citation>
    <scope>NUCLEOTIDE SEQUENCE</scope>
    <source>
        <strain evidence="1">ZWRA178</strain>
    </source>
</reference>
<gene>
    <name evidence="1" type="ORF">OKE68_10975</name>
</gene>